<dbReference type="RefSeq" id="WP_100306755.1">
    <property type="nucleotide sequence ID" value="NZ_PGET01000001.1"/>
</dbReference>
<dbReference type="Proteomes" id="UP000231092">
    <property type="component" value="Unassembled WGS sequence"/>
</dbReference>
<dbReference type="AlphaFoldDB" id="A0A2M8ZAN8"/>
<dbReference type="OrthoDB" id="2085416at2"/>
<sequence length="68" mass="8145">MFKTEKDFIGYQGICSQKGINIEKDRAFDYVTEQINTDPSLKEEFQKAMVDWFFSGDFIKVYREEEEM</sequence>
<name>A0A2M8ZAN8_9FIRM</name>
<evidence type="ECO:0000313" key="1">
    <source>
        <dbReference type="EMBL" id="PJJ30507.1"/>
    </source>
</evidence>
<gene>
    <name evidence="1" type="ORF">H171_4113</name>
</gene>
<protein>
    <submittedName>
        <fullName evidence="1">Uncharacterized protein</fullName>
    </submittedName>
</protein>
<organism evidence="1 2">
    <name type="scientific">[Clostridium] celerecrescens 18A</name>
    <dbReference type="NCBI Taxonomy" id="1286362"/>
    <lineage>
        <taxon>Bacteria</taxon>
        <taxon>Bacillati</taxon>
        <taxon>Bacillota</taxon>
        <taxon>Clostridia</taxon>
        <taxon>Lachnospirales</taxon>
        <taxon>Lachnospiraceae</taxon>
        <taxon>Lacrimispora</taxon>
    </lineage>
</organism>
<comment type="caution">
    <text evidence="1">The sequence shown here is derived from an EMBL/GenBank/DDBJ whole genome shotgun (WGS) entry which is preliminary data.</text>
</comment>
<accession>A0A2M8ZAN8</accession>
<proteinExistence type="predicted"/>
<evidence type="ECO:0000313" key="2">
    <source>
        <dbReference type="Proteomes" id="UP000231092"/>
    </source>
</evidence>
<reference evidence="1 2" key="1">
    <citation type="submission" date="2017-11" db="EMBL/GenBank/DDBJ databases">
        <title>Understudied soil microbes with underappreciated capabilities: Untangling the Clostridium saccharolyticum group.</title>
        <authorList>
            <person name="Leschine S."/>
        </authorList>
    </citation>
    <scope>NUCLEOTIDE SEQUENCE [LARGE SCALE GENOMIC DNA]</scope>
    <source>
        <strain evidence="1 2">18A</strain>
    </source>
</reference>
<dbReference type="EMBL" id="PGET01000001">
    <property type="protein sequence ID" value="PJJ30507.1"/>
    <property type="molecule type" value="Genomic_DNA"/>
</dbReference>